<keyword evidence="5" id="KW-1185">Reference proteome</keyword>
<evidence type="ECO:0000256" key="2">
    <source>
        <dbReference type="ARBA" id="ARBA00023315"/>
    </source>
</evidence>
<dbReference type="SUPFAM" id="SSF55729">
    <property type="entry name" value="Acyl-CoA N-acyltransferases (Nat)"/>
    <property type="match status" value="1"/>
</dbReference>
<keyword evidence="2" id="KW-0012">Acyltransferase</keyword>
<name>A0A383RX87_9PSED</name>
<dbReference type="CDD" id="cd04301">
    <property type="entry name" value="NAT_SF"/>
    <property type="match status" value="1"/>
</dbReference>
<feature type="domain" description="N-acetyltransferase" evidence="3">
    <location>
        <begin position="20"/>
        <end position="171"/>
    </location>
</feature>
<dbReference type="Gene3D" id="3.40.630.30">
    <property type="match status" value="1"/>
</dbReference>
<evidence type="ECO:0000259" key="3">
    <source>
        <dbReference type="PROSITE" id="PS51186"/>
    </source>
</evidence>
<dbReference type="PANTHER" id="PTHR43420:SF44">
    <property type="entry name" value="ACETYLTRANSFERASE YPEA"/>
    <property type="match status" value="1"/>
</dbReference>
<dbReference type="PANTHER" id="PTHR43420">
    <property type="entry name" value="ACETYLTRANSFERASE"/>
    <property type="match status" value="1"/>
</dbReference>
<dbReference type="InterPro" id="IPR050680">
    <property type="entry name" value="YpeA/RimI_acetyltransf"/>
</dbReference>
<dbReference type="AlphaFoldDB" id="A0A383RX87"/>
<dbReference type="PROSITE" id="PS51186">
    <property type="entry name" value="GNAT"/>
    <property type="match status" value="1"/>
</dbReference>
<dbReference type="InterPro" id="IPR000182">
    <property type="entry name" value="GNAT_dom"/>
</dbReference>
<reference evidence="5" key="1">
    <citation type="submission" date="2018-08" db="EMBL/GenBank/DDBJ databases">
        <authorList>
            <person name="Blom J."/>
        </authorList>
    </citation>
    <scope>NUCLEOTIDE SEQUENCE [LARGE SCALE GENOMIC DNA]</scope>
    <source>
        <strain evidence="5">CCOS 865</strain>
    </source>
</reference>
<gene>
    <name evidence="4" type="ORF">CCOS865_03277</name>
</gene>
<dbReference type="InterPro" id="IPR016181">
    <property type="entry name" value="Acyl_CoA_acyltransferase"/>
</dbReference>
<dbReference type="Proteomes" id="UP000263595">
    <property type="component" value="Unassembled WGS sequence"/>
</dbReference>
<protein>
    <submittedName>
        <fullName evidence="4">GNAT family acetyltransferase</fullName>
    </submittedName>
</protein>
<proteinExistence type="predicted"/>
<dbReference type="Pfam" id="PF13508">
    <property type="entry name" value="Acetyltransf_7"/>
    <property type="match status" value="1"/>
</dbReference>
<evidence type="ECO:0000313" key="4">
    <source>
        <dbReference type="EMBL" id="SYX91008.1"/>
    </source>
</evidence>
<accession>A0A383RX87</accession>
<evidence type="ECO:0000313" key="5">
    <source>
        <dbReference type="Proteomes" id="UP000263595"/>
    </source>
</evidence>
<organism evidence="4 5">
    <name type="scientific">Pseudomonas reidholzensis</name>
    <dbReference type="NCBI Taxonomy" id="1785162"/>
    <lineage>
        <taxon>Bacteria</taxon>
        <taxon>Pseudomonadati</taxon>
        <taxon>Pseudomonadota</taxon>
        <taxon>Gammaproteobacteria</taxon>
        <taxon>Pseudomonadales</taxon>
        <taxon>Pseudomonadaceae</taxon>
        <taxon>Pseudomonas</taxon>
    </lineage>
</organism>
<dbReference type="GO" id="GO:0016747">
    <property type="term" value="F:acyltransferase activity, transferring groups other than amino-acyl groups"/>
    <property type="evidence" value="ECO:0007669"/>
    <property type="project" value="InterPro"/>
</dbReference>
<evidence type="ECO:0000256" key="1">
    <source>
        <dbReference type="ARBA" id="ARBA00022679"/>
    </source>
</evidence>
<sequence length="179" mass="19908">MNVCDLIDSLLSYMPGTRHLGLRPQTEADWPFLRALFVSRRWAEACAAPGWGDAQRLAFLHSQAELQQRHYAEHFPSAAFLLIEQQQAPIGRLCIQHGAEALHLVDIALLPAWQGQGIGTALIQAMLREAGDLPCTLHVEAFSPAQRLYQRLGFRSTGEQGFYLKMQHPPDPHSASADS</sequence>
<dbReference type="EMBL" id="UNOZ01000024">
    <property type="protein sequence ID" value="SYX91008.1"/>
    <property type="molecule type" value="Genomic_DNA"/>
</dbReference>
<keyword evidence="1 4" id="KW-0808">Transferase</keyword>
<dbReference type="RefSeq" id="WP_167469072.1">
    <property type="nucleotide sequence ID" value="NZ_CBCSFL010000018.1"/>
</dbReference>